<dbReference type="InterPro" id="IPR036412">
    <property type="entry name" value="HAD-like_sf"/>
</dbReference>
<reference evidence="13 14" key="1">
    <citation type="submission" date="2020-08" db="EMBL/GenBank/DDBJ databases">
        <title>Genomic Encyclopedia of Type Strains, Phase IV (KMG-IV): sequencing the most valuable type-strain genomes for metagenomic binning, comparative biology and taxonomic classification.</title>
        <authorList>
            <person name="Goeker M."/>
        </authorList>
    </citation>
    <scope>NUCLEOTIDE SEQUENCE [LARGE SCALE GENOMIC DNA]</scope>
    <source>
        <strain evidence="13 14">DSM 16268</strain>
    </source>
</reference>
<dbReference type="Gene3D" id="1.20.120.520">
    <property type="entry name" value="nmb1532 protein domain like"/>
    <property type="match status" value="1"/>
</dbReference>
<dbReference type="InterPro" id="IPR023214">
    <property type="entry name" value="HAD_sf"/>
</dbReference>
<dbReference type="PANTHER" id="PTHR48085:SF5">
    <property type="entry name" value="CADMIUM_ZINC-TRANSPORTING ATPASE HMA4-RELATED"/>
    <property type="match status" value="1"/>
</dbReference>
<evidence type="ECO:0000256" key="6">
    <source>
        <dbReference type="ARBA" id="ARBA00022989"/>
    </source>
</evidence>
<accession>A0A7W9FJA5</accession>
<dbReference type="SUPFAM" id="SSF81665">
    <property type="entry name" value="Calcium ATPase, transmembrane domain M"/>
    <property type="match status" value="1"/>
</dbReference>
<dbReference type="NCBIfam" id="TIGR01494">
    <property type="entry name" value="ATPase_P-type"/>
    <property type="match status" value="2"/>
</dbReference>
<keyword evidence="3 10" id="KW-0812">Transmembrane</keyword>
<dbReference type="InterPro" id="IPR051014">
    <property type="entry name" value="Cation_Transport_ATPase_IB"/>
</dbReference>
<dbReference type="GO" id="GO:0015086">
    <property type="term" value="F:cadmium ion transmembrane transporter activity"/>
    <property type="evidence" value="ECO:0007669"/>
    <property type="project" value="TreeGrafter"/>
</dbReference>
<dbReference type="EC" id="7.2.2.12" evidence="8"/>
<feature type="domain" description="Hemerythrin-like" evidence="12">
    <location>
        <begin position="636"/>
        <end position="766"/>
    </location>
</feature>
<dbReference type="SFLD" id="SFLDG00002">
    <property type="entry name" value="C1.7:_P-type_atpase_like"/>
    <property type="match status" value="1"/>
</dbReference>
<evidence type="ECO:0000313" key="13">
    <source>
        <dbReference type="EMBL" id="MBB5751512.1"/>
    </source>
</evidence>
<keyword evidence="14" id="KW-1185">Reference proteome</keyword>
<keyword evidence="4 10" id="KW-0479">Metal-binding</keyword>
<dbReference type="InterPro" id="IPR023299">
    <property type="entry name" value="ATPase_P-typ_cyto_dom_N"/>
</dbReference>
<name>A0A7W9FJA5_9HYPH</name>
<dbReference type="GO" id="GO:0005886">
    <property type="term" value="C:plasma membrane"/>
    <property type="evidence" value="ECO:0007669"/>
    <property type="project" value="UniProtKB-SubCell"/>
</dbReference>
<dbReference type="Pfam" id="PF01814">
    <property type="entry name" value="Hemerythrin"/>
    <property type="match status" value="1"/>
</dbReference>
<dbReference type="PROSITE" id="PS00154">
    <property type="entry name" value="ATPASE_E1_E2"/>
    <property type="match status" value="1"/>
</dbReference>
<keyword evidence="6 10" id="KW-1133">Transmembrane helix</keyword>
<dbReference type="InterPro" id="IPR001757">
    <property type="entry name" value="P_typ_ATPase"/>
</dbReference>
<dbReference type="RefSeq" id="WP_183852248.1">
    <property type="nucleotide sequence ID" value="NZ_JACHOO010000001.1"/>
</dbReference>
<dbReference type="InterPro" id="IPR018303">
    <property type="entry name" value="ATPase_P-typ_P_site"/>
</dbReference>
<evidence type="ECO:0000256" key="8">
    <source>
        <dbReference type="ARBA" id="ARBA00039097"/>
    </source>
</evidence>
<comment type="subcellular location">
    <subcellularLocation>
        <location evidence="10">Cell membrane</location>
    </subcellularLocation>
    <subcellularLocation>
        <location evidence="1">Membrane</location>
    </subcellularLocation>
</comment>
<dbReference type="SFLD" id="SFLDS00003">
    <property type="entry name" value="Haloacid_Dehalogenase"/>
    <property type="match status" value="1"/>
</dbReference>
<dbReference type="Gene3D" id="3.40.1110.10">
    <property type="entry name" value="Calcium-transporting ATPase, cytoplasmic domain N"/>
    <property type="match status" value="1"/>
</dbReference>
<feature type="transmembrane region" description="Helical" evidence="10">
    <location>
        <begin position="576"/>
        <end position="595"/>
    </location>
</feature>
<feature type="domain" description="P-type ATPase A" evidence="11">
    <location>
        <begin position="126"/>
        <end position="224"/>
    </location>
</feature>
<sequence>MSAVPAAAPPRDVGRLARRALIAVALAGLAAGLGATVLGRSGLAAGLFAAGTVPVVAALLVSIGRDLLAGRMGVDAVALVSMSVALLLGEELAGAVVAVMYAGGNVLEDFAVARAERDLRALIDRAPRTAHRRTADGIADIPVETVQPGDRLLVHSGEVVPVDGVIAGSSALIDESALTGEPIPVSRGEAEPVRSGSVNAGPTFELRVTAAAGDSTYAGIVRMVTAAQTAKSPFIRLADRYALVLLPVTLVVAGGAWLLSGDPVRGLAVLVAATPCPLILAAPVAFIAGVSRAARHGVLIKGGRALEALARAHTVMFDKTGTLTVGGARLLAVETAPGESPDRVLRLAASLEQVSHHVLAATVVEAARARGLLLTLPDEAQEAHGSGLTGSVEGARVSVGSQPLVLGTRRLEPWASRALRRAAWRSALAVFVAVDGRPIGALLLGDELRRETPRAIRKLRSAGVARIAMVTGDRADAAQTIAAALDLDAVLAERSPAEKVEAVATEQRLHPTVMVGDGINDAPALASADVGIAMGARGASASSEAADVVVLVDRLDRVADALAIARRARRIALQSILVGMGLSGLAMAAAAVGWLTPVAGAVIQEAIDVAVILNALRAVGPGHAFGRRRMPAATASALHEDHERLGTALDRLRTIADALDDAAPADAAMLIAEAERLVAERIVAHEEEDERVVYPRLAAFLGDGHGLGAMSRAHREILHEARQLGRIAASLATDTADRYLVRDAQRVIESLEALVRIHIAQEEDIYEHAVG</sequence>
<comment type="caution">
    <text evidence="13">The sequence shown here is derived from an EMBL/GenBank/DDBJ whole genome shotgun (WGS) entry which is preliminary data.</text>
</comment>
<comment type="similarity">
    <text evidence="2 10">Belongs to the cation transport ATPase (P-type) (TC 3.A.3) family. Type IB subfamily.</text>
</comment>
<evidence type="ECO:0000256" key="1">
    <source>
        <dbReference type="ARBA" id="ARBA00004370"/>
    </source>
</evidence>
<dbReference type="Gene3D" id="3.40.50.1000">
    <property type="entry name" value="HAD superfamily/HAD-like"/>
    <property type="match status" value="1"/>
</dbReference>
<dbReference type="AlphaFoldDB" id="A0A7W9FJA5"/>
<dbReference type="GO" id="GO:0046872">
    <property type="term" value="F:metal ion binding"/>
    <property type="evidence" value="ECO:0007669"/>
    <property type="project" value="UniProtKB-KW"/>
</dbReference>
<dbReference type="GO" id="GO:0005524">
    <property type="term" value="F:ATP binding"/>
    <property type="evidence" value="ECO:0007669"/>
    <property type="project" value="UniProtKB-UniRule"/>
</dbReference>
<dbReference type="Pfam" id="PF00702">
    <property type="entry name" value="Hydrolase"/>
    <property type="match status" value="1"/>
</dbReference>
<dbReference type="InterPro" id="IPR023298">
    <property type="entry name" value="ATPase_P-typ_TM_dom_sf"/>
</dbReference>
<dbReference type="GO" id="GO:0016887">
    <property type="term" value="F:ATP hydrolysis activity"/>
    <property type="evidence" value="ECO:0007669"/>
    <property type="project" value="InterPro"/>
</dbReference>
<protein>
    <recommendedName>
        <fullName evidence="8">P-type Zn(2+) transporter</fullName>
        <ecNumber evidence="8">7.2.2.12</ecNumber>
    </recommendedName>
</protein>
<proteinExistence type="inferred from homology"/>
<dbReference type="InterPro" id="IPR059000">
    <property type="entry name" value="ATPase_P-type_domA"/>
</dbReference>
<dbReference type="Gene3D" id="2.70.150.10">
    <property type="entry name" value="Calcium-transporting ATPase, cytoplasmic transduction domain A"/>
    <property type="match status" value="1"/>
</dbReference>
<feature type="transmembrane region" description="Helical" evidence="10">
    <location>
        <begin position="44"/>
        <end position="63"/>
    </location>
</feature>
<keyword evidence="7 10" id="KW-0472">Membrane</keyword>
<evidence type="ECO:0000256" key="5">
    <source>
        <dbReference type="ARBA" id="ARBA00022967"/>
    </source>
</evidence>
<dbReference type="PANTHER" id="PTHR48085">
    <property type="entry name" value="CADMIUM/ZINC-TRANSPORTING ATPASE HMA2-RELATED"/>
    <property type="match status" value="1"/>
</dbReference>
<dbReference type="SUPFAM" id="SSF81653">
    <property type="entry name" value="Calcium ATPase, transduction domain A"/>
    <property type="match status" value="1"/>
</dbReference>
<evidence type="ECO:0000256" key="4">
    <source>
        <dbReference type="ARBA" id="ARBA00022723"/>
    </source>
</evidence>
<dbReference type="InterPro" id="IPR044492">
    <property type="entry name" value="P_typ_ATPase_HD_dom"/>
</dbReference>
<dbReference type="InterPro" id="IPR012312">
    <property type="entry name" value="Hemerythrin-like"/>
</dbReference>
<keyword evidence="10" id="KW-1003">Cell membrane</keyword>
<organism evidence="13 14">
    <name type="scientific">Prosthecomicrobium pneumaticum</name>
    <dbReference type="NCBI Taxonomy" id="81895"/>
    <lineage>
        <taxon>Bacteria</taxon>
        <taxon>Pseudomonadati</taxon>
        <taxon>Pseudomonadota</taxon>
        <taxon>Alphaproteobacteria</taxon>
        <taxon>Hyphomicrobiales</taxon>
        <taxon>Kaistiaceae</taxon>
        <taxon>Prosthecomicrobium</taxon>
    </lineage>
</organism>
<evidence type="ECO:0000256" key="10">
    <source>
        <dbReference type="RuleBase" id="RU362081"/>
    </source>
</evidence>
<evidence type="ECO:0000256" key="9">
    <source>
        <dbReference type="ARBA" id="ARBA00047308"/>
    </source>
</evidence>
<feature type="transmembrane region" description="Helical" evidence="10">
    <location>
        <begin position="20"/>
        <end position="38"/>
    </location>
</feature>
<evidence type="ECO:0000259" key="11">
    <source>
        <dbReference type="Pfam" id="PF00122"/>
    </source>
</evidence>
<evidence type="ECO:0000313" key="14">
    <source>
        <dbReference type="Proteomes" id="UP000523821"/>
    </source>
</evidence>
<evidence type="ECO:0000256" key="7">
    <source>
        <dbReference type="ARBA" id="ARBA00023136"/>
    </source>
</evidence>
<comment type="catalytic activity">
    <reaction evidence="9">
        <text>Zn(2+)(in) + ATP + H2O = Zn(2+)(out) + ADP + phosphate + H(+)</text>
        <dbReference type="Rhea" id="RHEA:20621"/>
        <dbReference type="ChEBI" id="CHEBI:15377"/>
        <dbReference type="ChEBI" id="CHEBI:15378"/>
        <dbReference type="ChEBI" id="CHEBI:29105"/>
        <dbReference type="ChEBI" id="CHEBI:30616"/>
        <dbReference type="ChEBI" id="CHEBI:43474"/>
        <dbReference type="ChEBI" id="CHEBI:456216"/>
        <dbReference type="EC" id="7.2.2.12"/>
    </reaction>
</comment>
<keyword evidence="10" id="KW-0067">ATP-binding</keyword>
<dbReference type="InterPro" id="IPR008250">
    <property type="entry name" value="ATPase_P-typ_transduc_dom_A_sf"/>
</dbReference>
<dbReference type="SFLD" id="SFLDF00027">
    <property type="entry name" value="p-type_atpase"/>
    <property type="match status" value="1"/>
</dbReference>
<gene>
    <name evidence="13" type="ORF">GGQ63_000555</name>
</gene>
<dbReference type="SUPFAM" id="SSF56784">
    <property type="entry name" value="HAD-like"/>
    <property type="match status" value="1"/>
</dbReference>
<dbReference type="GO" id="GO:0016463">
    <property type="term" value="F:P-type zinc transporter activity"/>
    <property type="evidence" value="ECO:0007669"/>
    <property type="project" value="UniProtKB-EC"/>
</dbReference>
<keyword evidence="10" id="KW-0547">Nucleotide-binding</keyword>
<dbReference type="PRINTS" id="PR00119">
    <property type="entry name" value="CATATPASE"/>
</dbReference>
<feature type="transmembrane region" description="Helical" evidence="10">
    <location>
        <begin position="266"/>
        <end position="290"/>
    </location>
</feature>
<dbReference type="Pfam" id="PF00122">
    <property type="entry name" value="E1-E2_ATPase"/>
    <property type="match status" value="1"/>
</dbReference>
<dbReference type="EMBL" id="JACHOO010000001">
    <property type="protein sequence ID" value="MBB5751512.1"/>
    <property type="molecule type" value="Genomic_DNA"/>
</dbReference>
<evidence type="ECO:0000259" key="12">
    <source>
        <dbReference type="Pfam" id="PF01814"/>
    </source>
</evidence>
<feature type="transmembrane region" description="Helical" evidence="10">
    <location>
        <begin position="241"/>
        <end position="260"/>
    </location>
</feature>
<keyword evidence="5" id="KW-1278">Translocase</keyword>
<dbReference type="Proteomes" id="UP000523821">
    <property type="component" value="Unassembled WGS sequence"/>
</dbReference>
<dbReference type="NCBIfam" id="TIGR01525">
    <property type="entry name" value="ATPase-IB_hvy"/>
    <property type="match status" value="1"/>
</dbReference>
<evidence type="ECO:0000256" key="2">
    <source>
        <dbReference type="ARBA" id="ARBA00006024"/>
    </source>
</evidence>
<evidence type="ECO:0000256" key="3">
    <source>
        <dbReference type="ARBA" id="ARBA00022692"/>
    </source>
</evidence>
<dbReference type="InterPro" id="IPR027256">
    <property type="entry name" value="P-typ_ATPase_IB"/>
</dbReference>